<dbReference type="RefSeq" id="WP_151721670.1">
    <property type="nucleotide sequence ID" value="NZ_BKGH01000145.1"/>
</dbReference>
<keyword evidence="1" id="KW-1133">Transmembrane helix</keyword>
<gene>
    <name evidence="3" type="ORF">LSO60_01815</name>
</gene>
<evidence type="ECO:0000259" key="2">
    <source>
        <dbReference type="Pfam" id="PF05707"/>
    </source>
</evidence>
<reference evidence="3" key="1">
    <citation type="journal article" date="2022" name="J Glob Antimicrob Resist">
        <title>Comparative analysis of IMP-4- and OXA-58-containing plasmids of three carbapenemase-producing Acinetobacter ursingii strains in the Netherlands.</title>
        <authorList>
            <person name="Hendrickx A.P.A."/>
            <person name="Schade R.P."/>
            <person name="Landman F."/>
            <person name="Bosch T."/>
            <person name="Schouls L.M."/>
            <person name="van Dijk K."/>
        </authorList>
    </citation>
    <scope>NUCLEOTIDE SEQUENCE</scope>
    <source>
        <strain evidence="3">RIVM_C010559</strain>
    </source>
</reference>
<protein>
    <submittedName>
        <fullName evidence="3">Zonular occludens toxin domain-containing protein</fullName>
    </submittedName>
</protein>
<dbReference type="EMBL" id="CP089051">
    <property type="protein sequence ID" value="UYF72050.1"/>
    <property type="molecule type" value="Genomic_DNA"/>
</dbReference>
<keyword evidence="1" id="KW-0812">Transmembrane</keyword>
<feature type="transmembrane region" description="Helical" evidence="1">
    <location>
        <begin position="184"/>
        <end position="204"/>
    </location>
</feature>
<evidence type="ECO:0000256" key="1">
    <source>
        <dbReference type="SAM" id="Phobius"/>
    </source>
</evidence>
<name>A0AA46P5H8_9GAMM</name>
<keyword evidence="1" id="KW-0472">Membrane</keyword>
<dbReference type="Gene3D" id="3.40.50.300">
    <property type="entry name" value="P-loop containing nucleotide triphosphate hydrolases"/>
    <property type="match status" value="1"/>
</dbReference>
<feature type="domain" description="Zona occludens toxin N-terminal" evidence="2">
    <location>
        <begin position="51"/>
        <end position="173"/>
    </location>
</feature>
<sequence length="432" mass="49100">MLFLITGKPGSFKTAKTASLAIAYLKEGRQVYTNIDEFDYDGVQKLPENNDWRDTPDGSVVIYDEAQQFDFLQYKGREKLSTDERVKTLEVHRHSGHDIILVTQSPSFIHNHVLSLVGSHYHLHRAYGRAFADVFLWRYAVTMPDSTGAKNKAESHEKFKPDSKIFDKYKSTTLDTHNLRIPILYYKLGGFLLFVCAIIAYMVFGSDNPFLSAHKIKDNIEASTGKNKDQKTVVESQASKVTTQSDQANLDIECRKGVNVEKPECVQWFNDLTNRKGSYSDNKPQNIQVVYNPDKPFEQQDIQQQITYEVTAKPVLSGCMSNTDGTYTAYTQQGTKLQVSQQDCRKIMSGDRPFNYFANNQVNNYAQHNQPNIQANNTISGQQNTSQNLSPMTADQYARYLQYLDDQRQSQQANNYVQPNLQSKIISGANAL</sequence>
<dbReference type="Proteomes" id="UP001164064">
    <property type="component" value="Chromosome"/>
</dbReference>
<dbReference type="InterPro" id="IPR008900">
    <property type="entry name" value="Zot_N"/>
</dbReference>
<evidence type="ECO:0000313" key="3">
    <source>
        <dbReference type="EMBL" id="UYF72050.1"/>
    </source>
</evidence>
<dbReference type="InterPro" id="IPR027417">
    <property type="entry name" value="P-loop_NTPase"/>
</dbReference>
<accession>A0AA46P5H8</accession>
<dbReference type="AlphaFoldDB" id="A0AA46P5H8"/>
<evidence type="ECO:0000313" key="4">
    <source>
        <dbReference type="Proteomes" id="UP001164064"/>
    </source>
</evidence>
<feature type="domain" description="Zona occludens toxin N-terminal" evidence="2">
    <location>
        <begin position="1"/>
        <end position="45"/>
    </location>
</feature>
<proteinExistence type="predicted"/>
<dbReference type="Pfam" id="PF05707">
    <property type="entry name" value="Zot"/>
    <property type="match status" value="2"/>
</dbReference>
<organism evidence="3 4">
    <name type="scientific">Acinetobacter ursingii</name>
    <dbReference type="NCBI Taxonomy" id="108980"/>
    <lineage>
        <taxon>Bacteria</taxon>
        <taxon>Pseudomonadati</taxon>
        <taxon>Pseudomonadota</taxon>
        <taxon>Gammaproteobacteria</taxon>
        <taxon>Moraxellales</taxon>
        <taxon>Moraxellaceae</taxon>
        <taxon>Acinetobacter</taxon>
    </lineage>
</organism>